<feature type="transmembrane region" description="Helical" evidence="3">
    <location>
        <begin position="100"/>
        <end position="133"/>
    </location>
</feature>
<name>A0A1S1QRG0_9ACTN</name>
<comment type="subcellular location">
    <subcellularLocation>
        <location evidence="1">Endomembrane system</location>
        <topology evidence="1">Multi-pass membrane protein</topology>
    </subcellularLocation>
    <subcellularLocation>
        <location evidence="2">Membrane</location>
        <topology evidence="2">Multi-pass membrane protein</topology>
    </subcellularLocation>
</comment>
<evidence type="ECO:0000313" key="5">
    <source>
        <dbReference type="EMBL" id="OHV35885.1"/>
    </source>
</evidence>
<feature type="transmembrane region" description="Helical" evidence="3">
    <location>
        <begin position="462"/>
        <end position="483"/>
    </location>
</feature>
<keyword evidence="2 3" id="KW-0812">Transmembrane</keyword>
<evidence type="ECO:0000256" key="3">
    <source>
        <dbReference type="SAM" id="Phobius"/>
    </source>
</evidence>
<feature type="transmembrane region" description="Helical" evidence="3">
    <location>
        <begin position="419"/>
        <end position="442"/>
    </location>
</feature>
<dbReference type="Proteomes" id="UP000179627">
    <property type="component" value="Unassembled WGS sequence"/>
</dbReference>
<comment type="caution">
    <text evidence="5">The sequence shown here is derived from an EMBL/GenBank/DDBJ whole genome shotgun (WGS) entry which is preliminary data.</text>
</comment>
<keyword evidence="3" id="KW-1133">Transmembrane helix</keyword>
<dbReference type="InterPro" id="IPR001750">
    <property type="entry name" value="ND/Mrp_TM"/>
</dbReference>
<feature type="transmembrane region" description="Helical" evidence="3">
    <location>
        <begin position="344"/>
        <end position="365"/>
    </location>
</feature>
<evidence type="ECO:0000256" key="2">
    <source>
        <dbReference type="RuleBase" id="RU000320"/>
    </source>
</evidence>
<dbReference type="GO" id="GO:0016020">
    <property type="term" value="C:membrane"/>
    <property type="evidence" value="ECO:0007669"/>
    <property type="project" value="UniProtKB-SubCell"/>
</dbReference>
<evidence type="ECO:0000256" key="1">
    <source>
        <dbReference type="ARBA" id="ARBA00004127"/>
    </source>
</evidence>
<dbReference type="AlphaFoldDB" id="A0A1S1QRG0"/>
<feature type="transmembrane region" description="Helical" evidence="3">
    <location>
        <begin position="33"/>
        <end position="51"/>
    </location>
</feature>
<accession>A0A1S1QRG0</accession>
<feature type="domain" description="NADH:quinone oxidoreductase/Mrp antiporter transmembrane" evidence="4">
    <location>
        <begin position="210"/>
        <end position="421"/>
    </location>
</feature>
<dbReference type="EMBL" id="MBLM01000119">
    <property type="protein sequence ID" value="OHV35885.1"/>
    <property type="molecule type" value="Genomic_DNA"/>
</dbReference>
<organism evidence="5 6">
    <name type="scientific">Parafrankia colletiae</name>
    <dbReference type="NCBI Taxonomy" id="573497"/>
    <lineage>
        <taxon>Bacteria</taxon>
        <taxon>Bacillati</taxon>
        <taxon>Actinomycetota</taxon>
        <taxon>Actinomycetes</taxon>
        <taxon>Frankiales</taxon>
        <taxon>Frankiaceae</taxon>
        <taxon>Parafrankia</taxon>
    </lineage>
</organism>
<evidence type="ECO:0000259" key="4">
    <source>
        <dbReference type="Pfam" id="PF00361"/>
    </source>
</evidence>
<keyword evidence="3" id="KW-0472">Membrane</keyword>
<dbReference type="GO" id="GO:0012505">
    <property type="term" value="C:endomembrane system"/>
    <property type="evidence" value="ECO:0007669"/>
    <property type="project" value="UniProtKB-SubCell"/>
</dbReference>
<feature type="transmembrane region" description="Helical" evidence="3">
    <location>
        <begin position="248"/>
        <end position="269"/>
    </location>
</feature>
<gene>
    <name evidence="5" type="ORF">CC117_04455</name>
</gene>
<feature type="transmembrane region" description="Helical" evidence="3">
    <location>
        <begin position="214"/>
        <end position="236"/>
    </location>
</feature>
<feature type="transmembrane region" description="Helical" evidence="3">
    <location>
        <begin position="289"/>
        <end position="308"/>
    </location>
</feature>
<feature type="transmembrane region" description="Helical" evidence="3">
    <location>
        <begin position="385"/>
        <end position="407"/>
    </location>
</feature>
<protein>
    <recommendedName>
        <fullName evidence="4">NADH:quinone oxidoreductase/Mrp antiporter transmembrane domain-containing protein</fullName>
    </recommendedName>
</protein>
<proteinExistence type="predicted"/>
<reference evidence="6" key="1">
    <citation type="submission" date="2016-07" db="EMBL/GenBank/DDBJ databases">
        <title>Sequence Frankia sp. strain CcI1.17.</title>
        <authorList>
            <person name="Ghodhbane-Gtari F."/>
            <person name="Swanson E."/>
            <person name="Gueddou A."/>
            <person name="Morris K."/>
            <person name="Hezbri K."/>
            <person name="Ktari A."/>
            <person name="Nouioui I."/>
            <person name="Abebe-Akele F."/>
            <person name="Simpson S."/>
            <person name="Thomas K."/>
            <person name="Gtari M."/>
            <person name="Tisa L.S."/>
            <person name="Hurst S."/>
        </authorList>
    </citation>
    <scope>NUCLEOTIDE SEQUENCE [LARGE SCALE GENOMIC DNA]</scope>
    <source>
        <strain evidence="6">Cc1.17</strain>
    </source>
</reference>
<dbReference type="Pfam" id="PF00361">
    <property type="entry name" value="Proton_antipo_M"/>
    <property type="match status" value="1"/>
</dbReference>
<evidence type="ECO:0000313" key="6">
    <source>
        <dbReference type="Proteomes" id="UP000179627"/>
    </source>
</evidence>
<keyword evidence="6" id="KW-1185">Reference proteome</keyword>
<sequence>MTLAVAPLVAAGGLLAGSAAVRRAPDARAARAVATGCVAVTAAAAAAAMVAERVVPPNGVTGAVLFASGAGRWMPLVTLLAGLAATALAPVPSHGRRTFARILLILACGVAATAVTAPAAAVASWALSAFVVWRELRDGSPASVDILPAAPTHTHTHTHTGAVAVAVAVGEGEGEGGSGAGRRGAARLFGLHHLLGVGACTSGLLLAHRPGTTALAALLVTVGVGVRQCLLPLHLWHDSLARAAPPGILVAFTAGPAGLLLLPEITAALPAGGPAGSGRSGGWGWDWGWPAVAAALATALLGAGLGLVARDIRTALAQVSLALTGIVTCGALAGSGLAQAGAVVAWQVGAVATGGAVMIAAATEARRGPMALPGQGGCFARTPRLAVAFLLFGLTAVGYPATVGFIWEDLLLDGVGGWFVPLAGALVLAVAGSGATIMKWYFAGYTGRRDHLGEHDLTTREFRAVTLLLAVLLLAQVHPGLILPRY</sequence>
<feature type="transmembrane region" description="Helical" evidence="3">
    <location>
        <begin position="63"/>
        <end position="88"/>
    </location>
</feature>
<feature type="transmembrane region" description="Helical" evidence="3">
    <location>
        <begin position="315"/>
        <end position="338"/>
    </location>
</feature>